<evidence type="ECO:0000256" key="4">
    <source>
        <dbReference type="ARBA" id="ARBA00023136"/>
    </source>
</evidence>
<dbReference type="EMBL" id="JAOPGA020000797">
    <property type="protein sequence ID" value="KAL0481935.1"/>
    <property type="molecule type" value="Genomic_DNA"/>
</dbReference>
<dbReference type="InterPro" id="IPR006634">
    <property type="entry name" value="TLC-dom"/>
</dbReference>
<organism evidence="8 9">
    <name type="scientific">Acrasis kona</name>
    <dbReference type="NCBI Taxonomy" id="1008807"/>
    <lineage>
        <taxon>Eukaryota</taxon>
        <taxon>Discoba</taxon>
        <taxon>Heterolobosea</taxon>
        <taxon>Tetramitia</taxon>
        <taxon>Eutetramitia</taxon>
        <taxon>Acrasidae</taxon>
        <taxon>Acrasis</taxon>
    </lineage>
</organism>
<keyword evidence="2 5" id="KW-0812">Transmembrane</keyword>
<dbReference type="PIRSF" id="PIRSF005225">
    <property type="entry name" value="LAG1_LAC1"/>
    <property type="match status" value="1"/>
</dbReference>
<comment type="caution">
    <text evidence="8">The sequence shown here is derived from an EMBL/GenBank/DDBJ whole genome shotgun (WGS) entry which is preliminary data.</text>
</comment>
<reference evidence="8 9" key="1">
    <citation type="submission" date="2024-03" db="EMBL/GenBank/DDBJ databases">
        <title>The Acrasis kona genome and developmental transcriptomes reveal deep origins of eukaryotic multicellular pathways.</title>
        <authorList>
            <person name="Sheikh S."/>
            <person name="Fu C.-J."/>
            <person name="Brown M.W."/>
            <person name="Baldauf S.L."/>
        </authorList>
    </citation>
    <scope>NUCLEOTIDE SEQUENCE [LARGE SCALE GENOMIC DNA]</scope>
    <source>
        <strain evidence="8 9">ATCC MYA-3509</strain>
    </source>
</reference>
<gene>
    <name evidence="8" type="ORF">AKO1_011369</name>
</gene>
<keyword evidence="3 6" id="KW-1133">Transmembrane helix</keyword>
<dbReference type="AlphaFoldDB" id="A0AAW2YYW2"/>
<dbReference type="SMART" id="SM00724">
    <property type="entry name" value="TLC"/>
    <property type="match status" value="1"/>
</dbReference>
<dbReference type="PANTHER" id="PTHR12560:SF0">
    <property type="entry name" value="LD18904P"/>
    <property type="match status" value="1"/>
</dbReference>
<dbReference type="GO" id="GO:0046513">
    <property type="term" value="P:ceramide biosynthetic process"/>
    <property type="evidence" value="ECO:0007669"/>
    <property type="project" value="InterPro"/>
</dbReference>
<evidence type="ECO:0000259" key="7">
    <source>
        <dbReference type="PROSITE" id="PS50922"/>
    </source>
</evidence>
<evidence type="ECO:0000256" key="1">
    <source>
        <dbReference type="ARBA" id="ARBA00004141"/>
    </source>
</evidence>
<feature type="transmembrane region" description="Helical" evidence="6">
    <location>
        <begin position="212"/>
        <end position="233"/>
    </location>
</feature>
<feature type="domain" description="TLC" evidence="7">
    <location>
        <begin position="78"/>
        <end position="311"/>
    </location>
</feature>
<name>A0AAW2YYW2_9EUKA</name>
<evidence type="ECO:0000256" key="2">
    <source>
        <dbReference type="ARBA" id="ARBA00022692"/>
    </source>
</evidence>
<dbReference type="Proteomes" id="UP001431209">
    <property type="component" value="Unassembled WGS sequence"/>
</dbReference>
<evidence type="ECO:0000256" key="6">
    <source>
        <dbReference type="SAM" id="Phobius"/>
    </source>
</evidence>
<protein>
    <submittedName>
        <fullName evidence="8">Ceramide synthase</fullName>
    </submittedName>
</protein>
<accession>A0AAW2YYW2</accession>
<feature type="transmembrane region" description="Helical" evidence="6">
    <location>
        <begin position="131"/>
        <end position="150"/>
    </location>
</feature>
<dbReference type="InterPro" id="IPR016439">
    <property type="entry name" value="Lag1/Lac1-like"/>
</dbReference>
<evidence type="ECO:0000256" key="5">
    <source>
        <dbReference type="PROSITE-ProRule" id="PRU00205"/>
    </source>
</evidence>
<sequence>MSQGNEVVHHGPIAQHIVKFYDRRHEDIVPWRDFAFTQYDMYYLVGLAVLIFIIRTTLSQYIFKPFGKKNNIIGKNLHRFVENSWFTVYYLFAVVAGITILWNSSWLWSLDKCYDEFPDDHMNETLPGLEFYYILGLAFYTQALFGLVFVDEKMKDFNEMFAHHICTILLISISKIGRAHRIGSLILLLHDSVDIFLYSAKATNELRLKTLADTLFGLFAVTFFLLRLVYFPYITYYTTFNDHIKYFPQKWYFIRKVGDVDKLFQVDSYGVCIGGYCISTWYFLICLLCTLICLHIYWFSIITRMAYTKLFLKKELEDPRHHEEQKKKNK</sequence>
<dbReference type="GO" id="GO:0016020">
    <property type="term" value="C:membrane"/>
    <property type="evidence" value="ECO:0007669"/>
    <property type="project" value="UniProtKB-SubCell"/>
</dbReference>
<feature type="transmembrane region" description="Helical" evidence="6">
    <location>
        <begin position="273"/>
        <end position="299"/>
    </location>
</feature>
<evidence type="ECO:0000313" key="9">
    <source>
        <dbReference type="Proteomes" id="UP001431209"/>
    </source>
</evidence>
<comment type="subcellular location">
    <subcellularLocation>
        <location evidence="1">Membrane</location>
        <topology evidence="1">Multi-pass membrane protein</topology>
    </subcellularLocation>
</comment>
<feature type="transmembrane region" description="Helical" evidence="6">
    <location>
        <begin position="41"/>
        <end position="63"/>
    </location>
</feature>
<dbReference type="PANTHER" id="PTHR12560">
    <property type="entry name" value="LONGEVITY ASSURANCE FACTOR 1 LAG1"/>
    <property type="match status" value="1"/>
</dbReference>
<dbReference type="GO" id="GO:0050291">
    <property type="term" value="F:sphingosine N-acyltransferase activity"/>
    <property type="evidence" value="ECO:0007669"/>
    <property type="project" value="InterPro"/>
</dbReference>
<dbReference type="Pfam" id="PF03798">
    <property type="entry name" value="TRAM_LAG1_CLN8"/>
    <property type="match status" value="1"/>
</dbReference>
<feature type="transmembrane region" description="Helical" evidence="6">
    <location>
        <begin position="84"/>
        <end position="102"/>
    </location>
</feature>
<evidence type="ECO:0000313" key="8">
    <source>
        <dbReference type="EMBL" id="KAL0481935.1"/>
    </source>
</evidence>
<keyword evidence="4 5" id="KW-0472">Membrane</keyword>
<keyword evidence="9" id="KW-1185">Reference proteome</keyword>
<dbReference type="PROSITE" id="PS50922">
    <property type="entry name" value="TLC"/>
    <property type="match status" value="1"/>
</dbReference>
<evidence type="ECO:0000256" key="3">
    <source>
        <dbReference type="ARBA" id="ARBA00022989"/>
    </source>
</evidence>
<proteinExistence type="predicted"/>